<feature type="transmembrane region" description="Helical" evidence="2">
    <location>
        <begin position="395"/>
        <end position="414"/>
    </location>
</feature>
<protein>
    <submittedName>
        <fullName evidence="3">DUF3667 domain-containing protein</fullName>
    </submittedName>
</protein>
<dbReference type="OrthoDB" id="9111327at2"/>
<evidence type="ECO:0000313" key="3">
    <source>
        <dbReference type="EMBL" id="TGY93904.1"/>
    </source>
</evidence>
<feature type="transmembrane region" description="Helical" evidence="2">
    <location>
        <begin position="330"/>
        <end position="350"/>
    </location>
</feature>
<name>A0A4S2HD39_9PROT</name>
<keyword evidence="2" id="KW-1133">Transmembrane helix</keyword>
<dbReference type="InterPro" id="IPR022134">
    <property type="entry name" value="DUF3667"/>
</dbReference>
<reference evidence="3 4" key="1">
    <citation type="journal article" date="2013" name="Int. J. Syst. Evol. Microbiol.">
        <title>Marinicauda pacifica gen. nov., sp. nov., a prosthecate alphaproteobacterium of the family Hyphomonadaceae isolated from deep seawater.</title>
        <authorList>
            <person name="Zhang X.Y."/>
            <person name="Li G.W."/>
            <person name="Wang C.S."/>
            <person name="Zhang Y.J."/>
            <person name="Xu X.W."/>
            <person name="Li H."/>
            <person name="Liu A."/>
            <person name="Liu C."/>
            <person name="Xie B.B."/>
            <person name="Qin Q.L."/>
            <person name="Xu Z."/>
            <person name="Chen X.L."/>
            <person name="Zhou B.C."/>
            <person name="Zhang Y.Z."/>
        </authorList>
    </citation>
    <scope>NUCLEOTIDE SEQUENCE [LARGE SCALE GENOMIC DNA]</scope>
    <source>
        <strain evidence="3 4">P-1 km-3</strain>
    </source>
</reference>
<dbReference type="Pfam" id="PF12412">
    <property type="entry name" value="DUF3667"/>
    <property type="match status" value="1"/>
</dbReference>
<keyword evidence="2" id="KW-0472">Membrane</keyword>
<proteinExistence type="predicted"/>
<evidence type="ECO:0000256" key="2">
    <source>
        <dbReference type="SAM" id="Phobius"/>
    </source>
</evidence>
<feature type="transmembrane region" description="Helical" evidence="2">
    <location>
        <begin position="298"/>
        <end position="318"/>
    </location>
</feature>
<organism evidence="3 4">
    <name type="scientific">Marinicauda pacifica</name>
    <dbReference type="NCBI Taxonomy" id="1133559"/>
    <lineage>
        <taxon>Bacteria</taxon>
        <taxon>Pseudomonadati</taxon>
        <taxon>Pseudomonadota</taxon>
        <taxon>Alphaproteobacteria</taxon>
        <taxon>Maricaulales</taxon>
        <taxon>Maricaulaceae</taxon>
        <taxon>Marinicauda</taxon>
    </lineage>
</organism>
<feature type="region of interest" description="Disordered" evidence="1">
    <location>
        <begin position="180"/>
        <end position="213"/>
    </location>
</feature>
<dbReference type="Proteomes" id="UP000305451">
    <property type="component" value="Unassembled WGS sequence"/>
</dbReference>
<dbReference type="AlphaFoldDB" id="A0A4S2HD39"/>
<dbReference type="RefSeq" id="WP_135943099.1">
    <property type="nucleotide sequence ID" value="NZ_BMEI01000001.1"/>
</dbReference>
<sequence length="416" mass="45303">MGGDDFDQTADTVTEHVAAAGLGVTTRPGKRARLDPDLPDGVCQNCETELEGPVCHNCGQVDDTYHRSAGALVRQIIDGFINLDGRVARTLPRLMVRPGRVSGDYLSGKRARFIPPFRLYIVASLLMFLVAGLTTGDLDLGELRVGGPAAVGEHLTDAFESGELEETEYRQAMQSLGLSIPPGVEAGRDVSESGPDPQDEVSGQEGTEVGTADDPAMEQGAAVEPAPGGGGSDAATARRYGAEYWGGDDGMARLLVPEDYGKPAPDSVLPYRVRRYLADRVLRINEDPARLWEASLSWIPRILFVLVPVYAGLLGLTYIWRRGFFYYDHLIVSVHFHSALFLALTFAILIGHLIGAGWATLGLLIYSNVYLYKVHRVVYERSRFTSILRTLTLDVVYFFVMLIAIMAVVLLGILSA</sequence>
<gene>
    <name evidence="3" type="ORF">E5162_01020</name>
</gene>
<evidence type="ECO:0000256" key="1">
    <source>
        <dbReference type="SAM" id="MobiDB-lite"/>
    </source>
</evidence>
<accession>A0A4S2HD39</accession>
<comment type="caution">
    <text evidence="3">The sequence shown here is derived from an EMBL/GenBank/DDBJ whole genome shotgun (WGS) entry which is preliminary data.</text>
</comment>
<feature type="transmembrane region" description="Helical" evidence="2">
    <location>
        <begin position="356"/>
        <end position="374"/>
    </location>
</feature>
<keyword evidence="4" id="KW-1185">Reference proteome</keyword>
<keyword evidence="2" id="KW-0812">Transmembrane</keyword>
<dbReference type="EMBL" id="SRXV01000001">
    <property type="protein sequence ID" value="TGY93904.1"/>
    <property type="molecule type" value="Genomic_DNA"/>
</dbReference>
<evidence type="ECO:0000313" key="4">
    <source>
        <dbReference type="Proteomes" id="UP000305451"/>
    </source>
</evidence>